<keyword evidence="2" id="KW-0406">Ion transport</keyword>
<dbReference type="EMBL" id="JASDAP010000016">
    <property type="protein sequence ID" value="KAK1889619.1"/>
    <property type="molecule type" value="Genomic_DNA"/>
</dbReference>
<accession>A0AAD9BXC8</accession>
<feature type="non-terminal residue" evidence="2">
    <location>
        <position position="202"/>
    </location>
</feature>
<keyword evidence="3" id="KW-1185">Reference proteome</keyword>
<organism evidence="2 3">
    <name type="scientific">Dissostichus eleginoides</name>
    <name type="common">Patagonian toothfish</name>
    <name type="synonym">Dissostichus amissus</name>
    <dbReference type="NCBI Taxonomy" id="100907"/>
    <lineage>
        <taxon>Eukaryota</taxon>
        <taxon>Metazoa</taxon>
        <taxon>Chordata</taxon>
        <taxon>Craniata</taxon>
        <taxon>Vertebrata</taxon>
        <taxon>Euteleostomi</taxon>
        <taxon>Actinopterygii</taxon>
        <taxon>Neopterygii</taxon>
        <taxon>Teleostei</taxon>
        <taxon>Neoteleostei</taxon>
        <taxon>Acanthomorphata</taxon>
        <taxon>Eupercaria</taxon>
        <taxon>Perciformes</taxon>
        <taxon>Notothenioidei</taxon>
        <taxon>Nototheniidae</taxon>
        <taxon>Dissostichus</taxon>
    </lineage>
</organism>
<dbReference type="Proteomes" id="UP001228049">
    <property type="component" value="Unassembled WGS sequence"/>
</dbReference>
<protein>
    <submittedName>
        <fullName evidence="2">Potassium channel KAT2</fullName>
    </submittedName>
</protein>
<gene>
    <name evidence="2" type="ORF">KUDE01_014294</name>
</gene>
<keyword evidence="2" id="KW-0407">Ion channel</keyword>
<dbReference type="AlphaFoldDB" id="A0AAD9BXC8"/>
<sequence length="202" mass="21513">IWRGISSVGVNEGSRFSTSSGVDFGPHTNLRTGQRGAVYLEQTADGEQSSSICGPNPHPPCLLVQRGRGLKATGFGEGGAREHVGSASGVPLCSSEAQNFHETVSEGSRQMRQGVCEPSFVKDMPPSSDEGASKGNQERDFPSCIGGYRAEEGRKDDDWRAIARRCSRPQDEPLSTSASTLLRSFGPVLIQPEGLQSPAECC</sequence>
<keyword evidence="2" id="KW-0813">Transport</keyword>
<feature type="non-terminal residue" evidence="2">
    <location>
        <position position="1"/>
    </location>
</feature>
<name>A0AAD9BXC8_DISEL</name>
<evidence type="ECO:0000256" key="1">
    <source>
        <dbReference type="SAM" id="MobiDB-lite"/>
    </source>
</evidence>
<reference evidence="2" key="1">
    <citation type="submission" date="2023-04" db="EMBL/GenBank/DDBJ databases">
        <title>Chromosome-level genome of Chaenocephalus aceratus.</title>
        <authorList>
            <person name="Park H."/>
        </authorList>
    </citation>
    <scope>NUCLEOTIDE SEQUENCE</scope>
    <source>
        <strain evidence="2">DE</strain>
        <tissue evidence="2">Muscle</tissue>
    </source>
</reference>
<dbReference type="GO" id="GO:0034220">
    <property type="term" value="P:monoatomic ion transmembrane transport"/>
    <property type="evidence" value="ECO:0007669"/>
    <property type="project" value="UniProtKB-KW"/>
</dbReference>
<feature type="region of interest" description="Disordered" evidence="1">
    <location>
        <begin position="118"/>
        <end position="149"/>
    </location>
</feature>
<evidence type="ECO:0000313" key="2">
    <source>
        <dbReference type="EMBL" id="KAK1889619.1"/>
    </source>
</evidence>
<comment type="caution">
    <text evidence="2">The sequence shown here is derived from an EMBL/GenBank/DDBJ whole genome shotgun (WGS) entry which is preliminary data.</text>
</comment>
<evidence type="ECO:0000313" key="3">
    <source>
        <dbReference type="Proteomes" id="UP001228049"/>
    </source>
</evidence>
<proteinExistence type="predicted"/>